<evidence type="ECO:0000313" key="9">
    <source>
        <dbReference type="Proteomes" id="UP000886884"/>
    </source>
</evidence>
<dbReference type="Proteomes" id="UP000886884">
    <property type="component" value="Unassembled WGS sequence"/>
</dbReference>
<accession>A0A9D1P5Y4</accession>
<evidence type="ECO:0000313" key="8">
    <source>
        <dbReference type="EMBL" id="HIV27179.1"/>
    </source>
</evidence>
<proteinExistence type="inferred from homology"/>
<sequence>MGRKRKNGLSEEKRNIIGQLIEMYDIQTAADLQEALKDLLSGTIQSMLEAELEEQMEDREEAEPEYHDSRNGYKPGTLRSSMGEVPIQVPQDRNSDFEPQVVPKYKKDISEIEGKIIAMYARGMSVAQVSEQIKEIYGFEVSEGMVTAITNRLLPEIEAWQKRPLSAVYPIAYIDAMVFNMRENNGIRKAAAYVILGINEEGRKEVLSITIGENESAKFWLSVLNELKNRGVQDIFVICADGLSGIREAIAAAYPQAEYQRCIVHMVRNTLKYVADKDKKSFANDLKTIYHAPDEQTALNRLDEVRATWEARYPGCMNRWADNWNCISPMFKFSQTARRVMYTTNAIESLNSGFRRLNRGRTVFPNAMGLTKALYLATWELTKKWTLPVRNWGQVYAELAIMYPGRLSDD</sequence>
<keyword evidence="3 6" id="KW-0815">Transposition</keyword>
<protein>
    <recommendedName>
        <fullName evidence="6">Mutator family transposase</fullName>
    </recommendedName>
</protein>
<dbReference type="PROSITE" id="PS01007">
    <property type="entry name" value="TRANSPOSASE_MUTATOR"/>
    <property type="match status" value="1"/>
</dbReference>
<gene>
    <name evidence="8" type="ORF">IAA64_04375</name>
</gene>
<dbReference type="AlphaFoldDB" id="A0A9D1P5Y4"/>
<dbReference type="PANTHER" id="PTHR33217:SF8">
    <property type="entry name" value="MUTATOR FAMILY TRANSPOSASE"/>
    <property type="match status" value="1"/>
</dbReference>
<dbReference type="Pfam" id="PF00872">
    <property type="entry name" value="Transposase_mut"/>
    <property type="match status" value="1"/>
</dbReference>
<organism evidence="8 9">
    <name type="scientific">Candidatus Ornithocaccomicrobium faecavium</name>
    <dbReference type="NCBI Taxonomy" id="2840890"/>
    <lineage>
        <taxon>Bacteria</taxon>
        <taxon>Bacillati</taxon>
        <taxon>Bacillota</taxon>
        <taxon>Clostridia</taxon>
        <taxon>Candidatus Ornithocaccomicrobium</taxon>
    </lineage>
</organism>
<evidence type="ECO:0000256" key="5">
    <source>
        <dbReference type="ARBA" id="ARBA00023172"/>
    </source>
</evidence>
<evidence type="ECO:0000256" key="2">
    <source>
        <dbReference type="ARBA" id="ARBA00010961"/>
    </source>
</evidence>
<dbReference type="GO" id="GO:0003677">
    <property type="term" value="F:DNA binding"/>
    <property type="evidence" value="ECO:0007669"/>
    <property type="project" value="UniProtKB-UniRule"/>
</dbReference>
<evidence type="ECO:0000256" key="1">
    <source>
        <dbReference type="ARBA" id="ARBA00002190"/>
    </source>
</evidence>
<reference evidence="8" key="1">
    <citation type="submission" date="2020-10" db="EMBL/GenBank/DDBJ databases">
        <authorList>
            <person name="Gilroy R."/>
        </authorList>
    </citation>
    <scope>NUCLEOTIDE SEQUENCE</scope>
    <source>
        <strain evidence="8">CHK183-6373</strain>
    </source>
</reference>
<reference evidence="8" key="2">
    <citation type="journal article" date="2021" name="PeerJ">
        <title>Extensive microbial diversity within the chicken gut microbiome revealed by metagenomics and culture.</title>
        <authorList>
            <person name="Gilroy R."/>
            <person name="Ravi A."/>
            <person name="Getino M."/>
            <person name="Pursley I."/>
            <person name="Horton D.L."/>
            <person name="Alikhan N.F."/>
            <person name="Baker D."/>
            <person name="Gharbi K."/>
            <person name="Hall N."/>
            <person name="Watson M."/>
            <person name="Adriaenssens E.M."/>
            <person name="Foster-Nyarko E."/>
            <person name="Jarju S."/>
            <person name="Secka A."/>
            <person name="Antonio M."/>
            <person name="Oren A."/>
            <person name="Chaudhuri R.R."/>
            <person name="La Ragione R."/>
            <person name="Hildebrand F."/>
            <person name="Pallen M.J."/>
        </authorList>
    </citation>
    <scope>NUCLEOTIDE SEQUENCE</scope>
    <source>
        <strain evidence="8">CHK183-6373</strain>
    </source>
</reference>
<comment type="function">
    <text evidence="1 6">Required for the transposition of the insertion element.</text>
</comment>
<dbReference type="EMBL" id="DVOT01000075">
    <property type="protein sequence ID" value="HIV27179.1"/>
    <property type="molecule type" value="Genomic_DNA"/>
</dbReference>
<dbReference type="GO" id="GO:0006313">
    <property type="term" value="P:DNA transposition"/>
    <property type="evidence" value="ECO:0007669"/>
    <property type="project" value="UniProtKB-UniRule"/>
</dbReference>
<dbReference type="InterPro" id="IPR001207">
    <property type="entry name" value="Transposase_mutator"/>
</dbReference>
<comment type="similarity">
    <text evidence="2 6">Belongs to the transposase mutator family.</text>
</comment>
<evidence type="ECO:0000256" key="3">
    <source>
        <dbReference type="ARBA" id="ARBA00022578"/>
    </source>
</evidence>
<comment type="caution">
    <text evidence="8">The sequence shown here is derived from an EMBL/GenBank/DDBJ whole genome shotgun (WGS) entry which is preliminary data.</text>
</comment>
<keyword evidence="6" id="KW-0814">Transposable element</keyword>
<name>A0A9D1P5Y4_9FIRM</name>
<keyword evidence="4 6" id="KW-0238">DNA-binding</keyword>
<feature type="compositionally biased region" description="Acidic residues" evidence="7">
    <location>
        <begin position="53"/>
        <end position="63"/>
    </location>
</feature>
<evidence type="ECO:0000256" key="4">
    <source>
        <dbReference type="ARBA" id="ARBA00023125"/>
    </source>
</evidence>
<feature type="region of interest" description="Disordered" evidence="7">
    <location>
        <begin position="53"/>
        <end position="81"/>
    </location>
</feature>
<evidence type="ECO:0000256" key="6">
    <source>
        <dbReference type="RuleBase" id="RU365089"/>
    </source>
</evidence>
<dbReference type="GO" id="GO:0004803">
    <property type="term" value="F:transposase activity"/>
    <property type="evidence" value="ECO:0007669"/>
    <property type="project" value="UniProtKB-UniRule"/>
</dbReference>
<dbReference type="NCBIfam" id="NF033543">
    <property type="entry name" value="transpos_IS256"/>
    <property type="match status" value="1"/>
</dbReference>
<evidence type="ECO:0000256" key="7">
    <source>
        <dbReference type="SAM" id="MobiDB-lite"/>
    </source>
</evidence>
<dbReference type="PANTHER" id="PTHR33217">
    <property type="entry name" value="TRANSPOSASE FOR INSERTION SEQUENCE ELEMENT IS1081"/>
    <property type="match status" value="1"/>
</dbReference>
<keyword evidence="5 6" id="KW-0233">DNA recombination</keyword>